<dbReference type="SUPFAM" id="SSF48371">
    <property type="entry name" value="ARM repeat"/>
    <property type="match status" value="1"/>
</dbReference>
<organism evidence="3 4">
    <name type="scientific">Malassezia pachydermatis</name>
    <dbReference type="NCBI Taxonomy" id="77020"/>
    <lineage>
        <taxon>Eukaryota</taxon>
        <taxon>Fungi</taxon>
        <taxon>Dikarya</taxon>
        <taxon>Basidiomycota</taxon>
        <taxon>Ustilaginomycotina</taxon>
        <taxon>Malasseziomycetes</taxon>
        <taxon>Malasseziales</taxon>
        <taxon>Malasseziaceae</taxon>
        <taxon>Malassezia</taxon>
    </lineage>
</organism>
<evidence type="ECO:0000256" key="1">
    <source>
        <dbReference type="SAM" id="MobiDB-lite"/>
    </source>
</evidence>
<dbReference type="InterPro" id="IPR011989">
    <property type="entry name" value="ARM-like"/>
</dbReference>
<protein>
    <submittedName>
        <fullName evidence="3">Arm repeat-containing protein</fullName>
    </submittedName>
</protein>
<dbReference type="Proteomes" id="UP000037751">
    <property type="component" value="Unassembled WGS sequence"/>
</dbReference>
<dbReference type="InterPro" id="IPR016024">
    <property type="entry name" value="ARM-type_fold"/>
</dbReference>
<feature type="region of interest" description="Disordered" evidence="1">
    <location>
        <begin position="635"/>
        <end position="773"/>
    </location>
</feature>
<gene>
    <name evidence="3" type="ORF">Malapachy_2563</name>
</gene>
<dbReference type="SUPFAM" id="SSF56112">
    <property type="entry name" value="Protein kinase-like (PK-like)"/>
    <property type="match status" value="1"/>
</dbReference>
<feature type="compositionally biased region" description="Polar residues" evidence="1">
    <location>
        <begin position="723"/>
        <end position="735"/>
    </location>
</feature>
<dbReference type="VEuPathDB" id="FungiDB:Malapachy_2563"/>
<dbReference type="PANTHER" id="PTHR12984">
    <property type="entry name" value="SCY1-RELATED S/T PROTEIN KINASE-LIKE"/>
    <property type="match status" value="1"/>
</dbReference>
<proteinExistence type="predicted"/>
<dbReference type="RefSeq" id="XP_017993215.1">
    <property type="nucleotide sequence ID" value="XM_018137052.1"/>
</dbReference>
<feature type="compositionally biased region" description="Basic and acidic residues" evidence="1">
    <location>
        <begin position="763"/>
        <end position="773"/>
    </location>
</feature>
<name>A0A0M9VQI9_9BASI</name>
<dbReference type="SMART" id="SM00220">
    <property type="entry name" value="S_TKc"/>
    <property type="match status" value="1"/>
</dbReference>
<evidence type="ECO:0000313" key="3">
    <source>
        <dbReference type="EMBL" id="KOS15583.1"/>
    </source>
</evidence>
<dbReference type="Gene3D" id="3.30.200.20">
    <property type="entry name" value="Phosphorylase Kinase, domain 1"/>
    <property type="match status" value="1"/>
</dbReference>
<feature type="domain" description="Protein kinase" evidence="2">
    <location>
        <begin position="7"/>
        <end position="278"/>
    </location>
</feature>
<dbReference type="GO" id="GO:0005524">
    <property type="term" value="F:ATP binding"/>
    <property type="evidence" value="ECO:0007669"/>
    <property type="project" value="InterPro"/>
</dbReference>
<dbReference type="Pfam" id="PF07714">
    <property type="entry name" value="PK_Tyr_Ser-Thr"/>
    <property type="match status" value="1"/>
</dbReference>
<dbReference type="GO" id="GO:0005737">
    <property type="term" value="C:cytoplasm"/>
    <property type="evidence" value="ECO:0007669"/>
    <property type="project" value="TreeGrafter"/>
</dbReference>
<dbReference type="OrthoDB" id="447103at2759"/>
<dbReference type="PROSITE" id="PS50011">
    <property type="entry name" value="PROTEIN_KINASE_DOM"/>
    <property type="match status" value="1"/>
</dbReference>
<feature type="compositionally biased region" description="Low complexity" evidence="1">
    <location>
        <begin position="740"/>
        <end position="756"/>
    </location>
</feature>
<dbReference type="PANTHER" id="PTHR12984:SF3">
    <property type="entry name" value="N-TERMINAL KINASE-LIKE PROTEIN"/>
    <property type="match status" value="1"/>
</dbReference>
<dbReference type="Gene3D" id="1.25.10.10">
    <property type="entry name" value="Leucine-rich Repeat Variant"/>
    <property type="match status" value="1"/>
</dbReference>
<dbReference type="GeneID" id="28728927"/>
<dbReference type="AlphaFoldDB" id="A0A0M9VQI9"/>
<dbReference type="GO" id="GO:0004672">
    <property type="term" value="F:protein kinase activity"/>
    <property type="evidence" value="ECO:0007669"/>
    <property type="project" value="InterPro"/>
</dbReference>
<feature type="compositionally biased region" description="Low complexity" evidence="1">
    <location>
        <begin position="699"/>
        <end position="720"/>
    </location>
</feature>
<dbReference type="EMBL" id="LGAV01000002">
    <property type="protein sequence ID" value="KOS15583.1"/>
    <property type="molecule type" value="Genomic_DNA"/>
</dbReference>
<dbReference type="STRING" id="77020.A0A0M9VQI9"/>
<dbReference type="InterPro" id="IPR011009">
    <property type="entry name" value="Kinase-like_dom_sf"/>
</dbReference>
<keyword evidence="4" id="KW-1185">Reference proteome</keyword>
<sequence>MEYLRSWSNALSKGSGPLPNYSIGEEVEYDQGRSIWKLFEGKSRHDSTPVSVFVFDQTRASRDQICMAQNAVKKLRTLRYPYILKFIETVEYHGSLYLVVDHVIPLSEALATWKQKRNTYISAWIAWGISHIANAIAFLHEQTQCVHGNVHPGSIFLSLSGEWLLGGMDLLSNPKENDALVSRLGSTLPTSSTYAPTELLSSGWSAMSSLPISSTDSYSFALVTIECFNGSIPRSMEHFAAGKIPPSLYVLLKKLTQPKPDMRMTMAEFVQASLHPKGFLASNVFVEASMLLDSFRVSSEEDKAGILARLLEIQDQLAPCFSEYKVLPALIETFRYKPTSQPAELVLSGKVILPAMLRIGNNMDTVAWNNVLCEAVVGAFGSNDRGICMELLTNASLYEKHLDSKLISSQMWPLVVKSMHTAYDPQRAAALNCTVLLLNKLNDRILNNDLLRELAKLQKDVQPALRLQTIQLLSQLTPYLRDATKADMLIPAFGFSLRDNFDQTRLAGLSAFFKNAESFDAQTSAKKVLPSISPCLVDENADVRAKASETLHMYLDKIATYTAGLDSVSNEIPDIEQERDTDLSIQAPVPKPASKSGLSAFLTATAGSAASALSDWAMAQIEDDELAERVDQGIQSEPRPHPEHPDTPLMSPSPAVPMHGNRSAMTLGSKESTDQPSHLFTRQQEVVKQKIVPKLHTTKPLPLSKPQQPKPVQTQPIPKQSPAPASNTSTPTVNNKPLVATATMPAPAVPAKAPTTSDTSTLSKEEKMAQLQKLREERKARIAQMKNAKS</sequence>
<evidence type="ECO:0000259" key="2">
    <source>
        <dbReference type="PROSITE" id="PS50011"/>
    </source>
</evidence>
<dbReference type="InterPro" id="IPR000719">
    <property type="entry name" value="Prot_kinase_dom"/>
</dbReference>
<dbReference type="GO" id="GO:0006409">
    <property type="term" value="P:tRNA export from nucleus"/>
    <property type="evidence" value="ECO:0007669"/>
    <property type="project" value="TreeGrafter"/>
</dbReference>
<reference evidence="3 4" key="1">
    <citation type="submission" date="2015-07" db="EMBL/GenBank/DDBJ databases">
        <title>Draft Genome Sequence of Malassezia furfur CBS1878 and Malassezia pachydermatis CBS1879.</title>
        <authorList>
            <person name="Triana S."/>
            <person name="Ohm R."/>
            <person name="Gonzalez A."/>
            <person name="DeCock H."/>
            <person name="Restrepo S."/>
            <person name="Celis A."/>
        </authorList>
    </citation>
    <scope>NUCLEOTIDE SEQUENCE [LARGE SCALE GENOMIC DNA]</scope>
    <source>
        <strain evidence="3 4">CBS 1879</strain>
    </source>
</reference>
<evidence type="ECO:0000313" key="4">
    <source>
        <dbReference type="Proteomes" id="UP000037751"/>
    </source>
</evidence>
<dbReference type="Gene3D" id="1.10.510.10">
    <property type="entry name" value="Transferase(Phosphotransferase) domain 1"/>
    <property type="match status" value="1"/>
</dbReference>
<dbReference type="InterPro" id="IPR051177">
    <property type="entry name" value="CIK-Related_Protein"/>
</dbReference>
<comment type="caution">
    <text evidence="3">The sequence shown here is derived from an EMBL/GenBank/DDBJ whole genome shotgun (WGS) entry which is preliminary data.</text>
</comment>
<accession>A0A0M9VQI9</accession>
<feature type="compositionally biased region" description="Polar residues" evidence="1">
    <location>
        <begin position="663"/>
        <end position="686"/>
    </location>
</feature>
<dbReference type="InterPro" id="IPR001245">
    <property type="entry name" value="Ser-Thr/Tyr_kinase_cat_dom"/>
</dbReference>